<evidence type="ECO:0008006" key="4">
    <source>
        <dbReference type="Google" id="ProtNLM"/>
    </source>
</evidence>
<sequence>MSHLCILIFFSYLLSLYSPSFTFNKRIYHVIVLAVNLKKTFAPTSYIKVTIEPKAKSSYNCISKLSNLSKILYSQLSILYEQTILAS</sequence>
<keyword evidence="3" id="KW-1185">Reference proteome</keyword>
<accession>A0A3M7PM33</accession>
<evidence type="ECO:0000313" key="2">
    <source>
        <dbReference type="EMBL" id="RMZ99790.1"/>
    </source>
</evidence>
<proteinExistence type="predicted"/>
<gene>
    <name evidence="2" type="ORF">BpHYR1_007403</name>
</gene>
<organism evidence="2 3">
    <name type="scientific">Brachionus plicatilis</name>
    <name type="common">Marine rotifer</name>
    <name type="synonym">Brachionus muelleri</name>
    <dbReference type="NCBI Taxonomy" id="10195"/>
    <lineage>
        <taxon>Eukaryota</taxon>
        <taxon>Metazoa</taxon>
        <taxon>Spiralia</taxon>
        <taxon>Gnathifera</taxon>
        <taxon>Rotifera</taxon>
        <taxon>Eurotatoria</taxon>
        <taxon>Monogononta</taxon>
        <taxon>Pseudotrocha</taxon>
        <taxon>Ploima</taxon>
        <taxon>Brachionidae</taxon>
        <taxon>Brachionus</taxon>
    </lineage>
</organism>
<dbReference type="EMBL" id="REGN01010058">
    <property type="protein sequence ID" value="RMZ99790.1"/>
    <property type="molecule type" value="Genomic_DNA"/>
</dbReference>
<protein>
    <recommendedName>
        <fullName evidence="4">Secreted protein</fullName>
    </recommendedName>
</protein>
<evidence type="ECO:0000313" key="3">
    <source>
        <dbReference type="Proteomes" id="UP000276133"/>
    </source>
</evidence>
<dbReference type="AlphaFoldDB" id="A0A3M7PM33"/>
<reference evidence="2 3" key="1">
    <citation type="journal article" date="2018" name="Sci. Rep.">
        <title>Genomic signatures of local adaptation to the degree of environmental predictability in rotifers.</title>
        <authorList>
            <person name="Franch-Gras L."/>
            <person name="Hahn C."/>
            <person name="Garcia-Roger E.M."/>
            <person name="Carmona M.J."/>
            <person name="Serra M."/>
            <person name="Gomez A."/>
        </authorList>
    </citation>
    <scope>NUCLEOTIDE SEQUENCE [LARGE SCALE GENOMIC DNA]</scope>
    <source>
        <strain evidence="2">HYR1</strain>
    </source>
</reference>
<feature type="chain" id="PRO_5018227125" description="Secreted protein" evidence="1">
    <location>
        <begin position="23"/>
        <end position="87"/>
    </location>
</feature>
<keyword evidence="1" id="KW-0732">Signal</keyword>
<dbReference type="Proteomes" id="UP000276133">
    <property type="component" value="Unassembled WGS sequence"/>
</dbReference>
<feature type="signal peptide" evidence="1">
    <location>
        <begin position="1"/>
        <end position="22"/>
    </location>
</feature>
<evidence type="ECO:0000256" key="1">
    <source>
        <dbReference type="SAM" id="SignalP"/>
    </source>
</evidence>
<comment type="caution">
    <text evidence="2">The sequence shown here is derived from an EMBL/GenBank/DDBJ whole genome shotgun (WGS) entry which is preliminary data.</text>
</comment>
<name>A0A3M7PM33_BRAPC</name>